<name>A0A261G8J6_9BIFI</name>
<protein>
    <submittedName>
        <fullName evidence="1">AAA domain-containing protein</fullName>
    </submittedName>
</protein>
<accession>A0A261G8J6</accession>
<gene>
    <name evidence="1" type="ORF">BAQU_0395</name>
</gene>
<evidence type="ECO:0000313" key="2">
    <source>
        <dbReference type="Proteomes" id="UP000216451"/>
    </source>
</evidence>
<dbReference type="AlphaFoldDB" id="A0A261G8J6"/>
<reference evidence="1 2" key="1">
    <citation type="journal article" date="2017" name="BMC Genomics">
        <title>Comparative genomic and phylogenomic analyses of the Bifidobacteriaceae family.</title>
        <authorList>
            <person name="Lugli G.A."/>
            <person name="Milani C."/>
            <person name="Turroni F."/>
            <person name="Duranti S."/>
            <person name="Mancabelli L."/>
            <person name="Mangifesta M."/>
            <person name="Ferrario C."/>
            <person name="Modesto M."/>
            <person name="Mattarelli P."/>
            <person name="Jiri K."/>
            <person name="van Sinderen D."/>
            <person name="Ventura M."/>
        </authorList>
    </citation>
    <scope>NUCLEOTIDE SEQUENCE [LARGE SCALE GENOMIC DNA]</scope>
    <source>
        <strain evidence="1 2">LMG 28769</strain>
    </source>
</reference>
<sequence>MNSKMVVPSTEEVDEIIRNVQGNAEPDQAQFIGSPLSGMVSAKTLMDKQYPPMIELVPGMIVSGTVILAAAPKIGKSWLVLGLALASANGGFAFGSVKVEPRPVLYLALEDGERRLQQRLLSLGVVDPPENLFFITDPTEDVPTVIDAFLEEHQSEQPLIILDTLGKVLPTIPAVRNESSYERDYRIMSALKALVDKYYGSTLLIVHHTRKMGATDAVETISGTNGIAGAADAIMTLQRPRTSSEGILFVTSRDAEEGEYQMAFASNGSWTLTGGSVDAAKRAFEREKRSENLDTRSQTILDCVEQHSSGITPKEVTEITGFERNIVDTYLKRLLDSQRIQKVKRGVYAPLTYQPELTETEVQEVS</sequence>
<dbReference type="Proteomes" id="UP000216451">
    <property type="component" value="Unassembled WGS sequence"/>
</dbReference>
<keyword evidence="2" id="KW-1185">Reference proteome</keyword>
<dbReference type="OrthoDB" id="9775547at2"/>
<dbReference type="EMBL" id="MWXA01000003">
    <property type="protein sequence ID" value="OZG67751.1"/>
    <property type="molecule type" value="Genomic_DNA"/>
</dbReference>
<dbReference type="RefSeq" id="WP_094692397.1">
    <property type="nucleotide sequence ID" value="NZ_CALENZ010000037.1"/>
</dbReference>
<organism evidence="1 2">
    <name type="scientific">Bifidobacterium aquikefiri</name>
    <dbReference type="NCBI Taxonomy" id="1653207"/>
    <lineage>
        <taxon>Bacteria</taxon>
        <taxon>Bacillati</taxon>
        <taxon>Actinomycetota</taxon>
        <taxon>Actinomycetes</taxon>
        <taxon>Bifidobacteriales</taxon>
        <taxon>Bifidobacteriaceae</taxon>
        <taxon>Bifidobacterium</taxon>
    </lineage>
</organism>
<dbReference type="SUPFAM" id="SSF52540">
    <property type="entry name" value="P-loop containing nucleoside triphosphate hydrolases"/>
    <property type="match status" value="1"/>
</dbReference>
<dbReference type="InterPro" id="IPR027417">
    <property type="entry name" value="P-loop_NTPase"/>
</dbReference>
<dbReference type="Gene3D" id="3.40.50.300">
    <property type="entry name" value="P-loop containing nucleotide triphosphate hydrolases"/>
    <property type="match status" value="1"/>
</dbReference>
<dbReference type="GeneID" id="98295075"/>
<evidence type="ECO:0000313" key="1">
    <source>
        <dbReference type="EMBL" id="OZG67751.1"/>
    </source>
</evidence>
<comment type="caution">
    <text evidence="1">The sequence shown here is derived from an EMBL/GenBank/DDBJ whole genome shotgun (WGS) entry which is preliminary data.</text>
</comment>
<dbReference type="Pfam" id="PF13481">
    <property type="entry name" value="AAA_25"/>
    <property type="match status" value="1"/>
</dbReference>
<proteinExistence type="predicted"/>